<dbReference type="InterPro" id="IPR012934">
    <property type="entry name" value="Znf_AD"/>
</dbReference>
<feature type="region of interest" description="Disordered" evidence="2">
    <location>
        <begin position="115"/>
        <end position="173"/>
    </location>
</feature>
<protein>
    <recommendedName>
        <fullName evidence="3">ZAD domain-containing protein</fullName>
    </recommendedName>
</protein>
<keyword evidence="1" id="KW-0479">Metal-binding</keyword>
<evidence type="ECO:0000313" key="4">
    <source>
        <dbReference type="EMBL" id="CAG9857940.1"/>
    </source>
</evidence>
<keyword evidence="5" id="KW-1185">Reference proteome</keyword>
<feature type="binding site" evidence="1">
    <location>
        <position position="61"/>
    </location>
    <ligand>
        <name>Zn(2+)</name>
        <dbReference type="ChEBI" id="CHEBI:29105"/>
    </ligand>
</feature>
<dbReference type="EMBL" id="OU900108">
    <property type="protein sequence ID" value="CAG9857940.1"/>
    <property type="molecule type" value="Genomic_DNA"/>
</dbReference>
<feature type="binding site" evidence="1">
    <location>
        <position position="15"/>
    </location>
    <ligand>
        <name>Zn(2+)</name>
        <dbReference type="ChEBI" id="CHEBI:29105"/>
    </ligand>
</feature>
<evidence type="ECO:0000256" key="2">
    <source>
        <dbReference type="SAM" id="MobiDB-lite"/>
    </source>
</evidence>
<feature type="compositionally biased region" description="Polar residues" evidence="2">
    <location>
        <begin position="148"/>
        <end position="173"/>
    </location>
</feature>
<proteinExistence type="predicted"/>
<feature type="domain" description="ZAD" evidence="3">
    <location>
        <begin position="10"/>
        <end position="85"/>
    </location>
</feature>
<organism evidence="4 5">
    <name type="scientific">Phyllotreta striolata</name>
    <name type="common">Striped flea beetle</name>
    <name type="synonym">Crioceris striolata</name>
    <dbReference type="NCBI Taxonomy" id="444603"/>
    <lineage>
        <taxon>Eukaryota</taxon>
        <taxon>Metazoa</taxon>
        <taxon>Ecdysozoa</taxon>
        <taxon>Arthropoda</taxon>
        <taxon>Hexapoda</taxon>
        <taxon>Insecta</taxon>
        <taxon>Pterygota</taxon>
        <taxon>Neoptera</taxon>
        <taxon>Endopterygota</taxon>
        <taxon>Coleoptera</taxon>
        <taxon>Polyphaga</taxon>
        <taxon>Cucujiformia</taxon>
        <taxon>Chrysomeloidea</taxon>
        <taxon>Chrysomelidae</taxon>
        <taxon>Galerucinae</taxon>
        <taxon>Alticini</taxon>
        <taxon>Phyllotreta</taxon>
    </lineage>
</organism>
<dbReference type="SMART" id="SM00868">
    <property type="entry name" value="zf-AD"/>
    <property type="match status" value="1"/>
</dbReference>
<dbReference type="GO" id="GO:0008270">
    <property type="term" value="F:zinc ion binding"/>
    <property type="evidence" value="ECO:0007669"/>
    <property type="project" value="UniProtKB-UniRule"/>
</dbReference>
<evidence type="ECO:0000259" key="3">
    <source>
        <dbReference type="PROSITE" id="PS51915"/>
    </source>
</evidence>
<dbReference type="GO" id="GO:0005634">
    <property type="term" value="C:nucleus"/>
    <property type="evidence" value="ECO:0007669"/>
    <property type="project" value="InterPro"/>
</dbReference>
<dbReference type="PROSITE" id="PS00028">
    <property type="entry name" value="ZINC_FINGER_C2H2_1"/>
    <property type="match status" value="1"/>
</dbReference>
<feature type="compositionally biased region" description="Basic and acidic residues" evidence="2">
    <location>
        <begin position="297"/>
        <end position="306"/>
    </location>
</feature>
<dbReference type="InterPro" id="IPR013087">
    <property type="entry name" value="Znf_C2H2_type"/>
</dbReference>
<name>A0A9N9TKE5_PHYSR</name>
<feature type="binding site" evidence="1">
    <location>
        <position position="58"/>
    </location>
    <ligand>
        <name>Zn(2+)</name>
        <dbReference type="ChEBI" id="CHEBI:29105"/>
    </ligand>
</feature>
<evidence type="ECO:0000256" key="1">
    <source>
        <dbReference type="PROSITE-ProRule" id="PRU01263"/>
    </source>
</evidence>
<accession>A0A9N9TKE5</accession>
<feature type="compositionally biased region" description="Low complexity" evidence="2">
    <location>
        <begin position="129"/>
        <end position="138"/>
    </location>
</feature>
<evidence type="ECO:0000313" key="5">
    <source>
        <dbReference type="Proteomes" id="UP001153712"/>
    </source>
</evidence>
<keyword evidence="1" id="KW-0863">Zinc-finger</keyword>
<dbReference type="Proteomes" id="UP001153712">
    <property type="component" value="Chromosome 15"/>
</dbReference>
<dbReference type="PROSITE" id="PS51915">
    <property type="entry name" value="ZAD"/>
    <property type="match status" value="1"/>
</dbReference>
<sequence>MEKTGAKKRLLCRLCSAKRNLISLFKSSDFTYRCNIKKLISQAVSIQYEEGDGLKYVCCSCVIRSYNCYVFKVKCLENEHKLKNSFPLSKENNLPSLEVLRKSVEWLYNKSLGENDSELSTSSKEKESSNSPNSTPSSVVKINGTVEIGNSTDTTNESPRTVNTKASTPVTVDESVQTIPPKTFNVGVWAYHPPLSSCNKANKSTQTVNSKASSPVLVDESVQTIPPKTFNVGVSAYHPPLSCNKGNKSTQTKRVSAKSVSVACNIANCDILTTQNPAQLKQADGKEVFKSTQNKDNLFHDRKMESDESESSDIEQAVASNRKRKHKSTINNSAANKLLKTDCHSNPKKSSNVDTKCLEIEINEQITLEPLDIKSEPLSPAAVMSCSSFAPAENSLQFTRKVEYLRNCKECGTVLHTKADSHQHRKTHMKCYLCKKRFPSIKKAKEHMNSSCIRNICSKDPIISLEKLKETMI</sequence>
<reference evidence="4" key="1">
    <citation type="submission" date="2022-01" db="EMBL/GenBank/DDBJ databases">
        <authorList>
            <person name="King R."/>
        </authorList>
    </citation>
    <scope>NUCLEOTIDE SEQUENCE</scope>
</reference>
<dbReference type="OrthoDB" id="6783516at2759"/>
<dbReference type="AlphaFoldDB" id="A0A9N9TKE5"/>
<gene>
    <name evidence="4" type="ORF">PHYEVI_LOCUS4333</name>
</gene>
<feature type="binding site" evidence="1">
    <location>
        <position position="12"/>
    </location>
    <ligand>
        <name>Zn(2+)</name>
        <dbReference type="ChEBI" id="CHEBI:29105"/>
    </ligand>
</feature>
<keyword evidence="1" id="KW-0862">Zinc</keyword>
<feature type="region of interest" description="Disordered" evidence="2">
    <location>
        <begin position="293"/>
        <end position="333"/>
    </location>
</feature>